<feature type="domain" description="N-acetyltransferase" evidence="1">
    <location>
        <begin position="120"/>
        <end position="255"/>
    </location>
</feature>
<dbReference type="Gene3D" id="3.40.630.30">
    <property type="match status" value="1"/>
</dbReference>
<dbReference type="Pfam" id="PF00583">
    <property type="entry name" value="Acetyltransf_1"/>
    <property type="match status" value="1"/>
</dbReference>
<evidence type="ECO:0000259" key="1">
    <source>
        <dbReference type="PROSITE" id="PS51186"/>
    </source>
</evidence>
<dbReference type="PANTHER" id="PTHR37817">
    <property type="entry name" value="N-ACETYLTRANSFERASE EIS"/>
    <property type="match status" value="1"/>
</dbReference>
<name>A0ABN3D2L1_9ACTN</name>
<dbReference type="CDD" id="cd04301">
    <property type="entry name" value="NAT_SF"/>
    <property type="match status" value="1"/>
</dbReference>
<gene>
    <name evidence="2" type="ORF">GCM10009850_114890</name>
</gene>
<dbReference type="PROSITE" id="PS51186">
    <property type="entry name" value="GNAT"/>
    <property type="match status" value="1"/>
</dbReference>
<organism evidence="2 3">
    <name type="scientific">Nonomuraea monospora</name>
    <dbReference type="NCBI Taxonomy" id="568818"/>
    <lineage>
        <taxon>Bacteria</taxon>
        <taxon>Bacillati</taxon>
        <taxon>Actinomycetota</taxon>
        <taxon>Actinomycetes</taxon>
        <taxon>Streptosporangiales</taxon>
        <taxon>Streptosporangiaceae</taxon>
        <taxon>Nonomuraea</taxon>
    </lineage>
</organism>
<dbReference type="Proteomes" id="UP001499843">
    <property type="component" value="Unassembled WGS sequence"/>
</dbReference>
<protein>
    <submittedName>
        <fullName evidence="2">GNAT family N-acetyltransferase</fullName>
    </submittedName>
</protein>
<evidence type="ECO:0000313" key="2">
    <source>
        <dbReference type="EMBL" id="GAA2216020.1"/>
    </source>
</evidence>
<sequence>MLKPLSIRDLQPQLAANRWYWTGLAGAGGADDPGTDLPIYRTGVAHPLMNGVLRVRDMPLDDAVAVARQRLDGSVWAWWVGADSDEGTAEGLMARGAEEIATLPIMALDLDRTVTFEAPGDLRLRTVTDAAETAEYVATYAGPLDITTDLDLVTEREIGSGYLDVVRRAAIIDDHMVGTCTLSLGTDVAALYCIAAHPDHRRRGIATALTLDALRIARNSGRRIATLQSSSEGEPVYRRIGFETVSHYRLFAFGD</sequence>
<accession>A0ABN3D2L1</accession>
<keyword evidence="3" id="KW-1185">Reference proteome</keyword>
<comment type="caution">
    <text evidence="2">The sequence shown here is derived from an EMBL/GenBank/DDBJ whole genome shotgun (WGS) entry which is preliminary data.</text>
</comment>
<dbReference type="InterPro" id="IPR051554">
    <property type="entry name" value="Acetyltransferase_Eis"/>
</dbReference>
<dbReference type="InterPro" id="IPR016181">
    <property type="entry name" value="Acyl_CoA_acyltransferase"/>
</dbReference>
<reference evidence="2 3" key="1">
    <citation type="journal article" date="2019" name="Int. J. Syst. Evol. Microbiol.">
        <title>The Global Catalogue of Microorganisms (GCM) 10K type strain sequencing project: providing services to taxonomists for standard genome sequencing and annotation.</title>
        <authorList>
            <consortium name="The Broad Institute Genomics Platform"/>
            <consortium name="The Broad Institute Genome Sequencing Center for Infectious Disease"/>
            <person name="Wu L."/>
            <person name="Ma J."/>
        </authorList>
    </citation>
    <scope>NUCLEOTIDE SEQUENCE [LARGE SCALE GENOMIC DNA]</scope>
    <source>
        <strain evidence="2 3">JCM 16114</strain>
    </source>
</reference>
<dbReference type="InterPro" id="IPR000182">
    <property type="entry name" value="GNAT_dom"/>
</dbReference>
<dbReference type="RefSeq" id="WP_344495225.1">
    <property type="nucleotide sequence ID" value="NZ_BAAAQX010000059.1"/>
</dbReference>
<dbReference type="PANTHER" id="PTHR37817:SF1">
    <property type="entry name" value="N-ACETYLTRANSFERASE EIS"/>
    <property type="match status" value="1"/>
</dbReference>
<dbReference type="SUPFAM" id="SSF55729">
    <property type="entry name" value="Acyl-CoA N-acyltransferases (Nat)"/>
    <property type="match status" value="1"/>
</dbReference>
<evidence type="ECO:0000313" key="3">
    <source>
        <dbReference type="Proteomes" id="UP001499843"/>
    </source>
</evidence>
<dbReference type="EMBL" id="BAAAQX010000059">
    <property type="protein sequence ID" value="GAA2216020.1"/>
    <property type="molecule type" value="Genomic_DNA"/>
</dbReference>
<proteinExistence type="predicted"/>